<dbReference type="Gene3D" id="3.20.20.370">
    <property type="entry name" value="Glycoside hydrolase/deacetylase"/>
    <property type="match status" value="1"/>
</dbReference>
<dbReference type="EMBL" id="JAEAGR010000023">
    <property type="protein sequence ID" value="MBH1942489.1"/>
    <property type="molecule type" value="Genomic_DNA"/>
</dbReference>
<feature type="domain" description="NodB homology" evidence="3">
    <location>
        <begin position="64"/>
        <end position="319"/>
    </location>
</feature>
<evidence type="ECO:0000259" key="3">
    <source>
        <dbReference type="PROSITE" id="PS51677"/>
    </source>
</evidence>
<accession>A0A8J7H1A7</accession>
<name>A0A8J7H1A7_9FIRM</name>
<keyword evidence="2" id="KW-0732">Signal</keyword>
<reference evidence="4" key="1">
    <citation type="submission" date="2020-12" db="EMBL/GenBank/DDBJ databases">
        <title>M. sibirica DSM 26468T genome.</title>
        <authorList>
            <person name="Thieme N."/>
            <person name="Rettenmaier R."/>
            <person name="Zverlov V."/>
            <person name="Liebl W."/>
        </authorList>
    </citation>
    <scope>NUCLEOTIDE SEQUENCE</scope>
    <source>
        <strain evidence="4">DSM 26468</strain>
    </source>
</reference>
<evidence type="ECO:0000313" key="4">
    <source>
        <dbReference type="EMBL" id="MBH1942489.1"/>
    </source>
</evidence>
<dbReference type="CDD" id="cd10971">
    <property type="entry name" value="CE4_DAC_u2_5s"/>
    <property type="match status" value="1"/>
</dbReference>
<dbReference type="InterPro" id="IPR011330">
    <property type="entry name" value="Glyco_hydro/deAcase_b/a-brl"/>
</dbReference>
<dbReference type="Pfam" id="PF01522">
    <property type="entry name" value="Polysacc_deac_1"/>
    <property type="match status" value="2"/>
</dbReference>
<gene>
    <name evidence="4" type="ORF">I5677_16425</name>
</gene>
<dbReference type="RefSeq" id="WP_197662743.1">
    <property type="nucleotide sequence ID" value="NZ_JAEAGR010000023.1"/>
</dbReference>
<dbReference type="GO" id="GO:0016810">
    <property type="term" value="F:hydrolase activity, acting on carbon-nitrogen (but not peptide) bonds"/>
    <property type="evidence" value="ECO:0007669"/>
    <property type="project" value="InterPro"/>
</dbReference>
<dbReference type="AlphaFoldDB" id="A0A8J7H1A7"/>
<organism evidence="4 5">
    <name type="scientific">Mobilitalea sibirica</name>
    <dbReference type="NCBI Taxonomy" id="1462919"/>
    <lineage>
        <taxon>Bacteria</taxon>
        <taxon>Bacillati</taxon>
        <taxon>Bacillota</taxon>
        <taxon>Clostridia</taxon>
        <taxon>Lachnospirales</taxon>
        <taxon>Lachnospiraceae</taxon>
        <taxon>Mobilitalea</taxon>
    </lineage>
</organism>
<dbReference type="GO" id="GO:0005975">
    <property type="term" value="P:carbohydrate metabolic process"/>
    <property type="evidence" value="ECO:0007669"/>
    <property type="project" value="InterPro"/>
</dbReference>
<sequence>MSSKLYISMYHYVRHIKRSRYPKIKGLDYHLFRQQLEFFKANYNIVSMEEVIASYKESYSLPKNALLLTFDDGYMDHYMNVLPLLKEYGIQGSFFVSGKPFMEHTLLDVNKIHYILASSDLNILINDLYDRMDHYRGKEFDFPSNKELFAQYAVANRFDNKETIFLKRMLQVALPEKLRTLISSELFEMHVGIKEEIFARELYLNYDQMKFMRKSGMFFGIHGYDHYWMNQLSPSELEHDITQALNCMNDLIDPNCWVINYPYGSYSDDVISYIKTTKCVLGLSTDVNVADIKTDNPYKLPRFDTNDFPPISNNYFKFM</sequence>
<evidence type="ECO:0000256" key="2">
    <source>
        <dbReference type="ARBA" id="ARBA00022729"/>
    </source>
</evidence>
<evidence type="ECO:0000256" key="1">
    <source>
        <dbReference type="ARBA" id="ARBA00004613"/>
    </source>
</evidence>
<comment type="caution">
    <text evidence="4">The sequence shown here is derived from an EMBL/GenBank/DDBJ whole genome shotgun (WGS) entry which is preliminary data.</text>
</comment>
<dbReference type="InterPro" id="IPR051398">
    <property type="entry name" value="Polysacch_Deacetylase"/>
</dbReference>
<dbReference type="Proteomes" id="UP000623269">
    <property type="component" value="Unassembled WGS sequence"/>
</dbReference>
<dbReference type="SUPFAM" id="SSF88713">
    <property type="entry name" value="Glycoside hydrolase/deacetylase"/>
    <property type="match status" value="1"/>
</dbReference>
<keyword evidence="5" id="KW-1185">Reference proteome</keyword>
<dbReference type="InterPro" id="IPR002509">
    <property type="entry name" value="NODB_dom"/>
</dbReference>
<proteinExistence type="predicted"/>
<dbReference type="GO" id="GO:0005576">
    <property type="term" value="C:extracellular region"/>
    <property type="evidence" value="ECO:0007669"/>
    <property type="project" value="UniProtKB-SubCell"/>
</dbReference>
<dbReference type="PANTHER" id="PTHR34216:SF3">
    <property type="entry name" value="POLY-BETA-1,6-N-ACETYL-D-GLUCOSAMINE N-DEACETYLASE"/>
    <property type="match status" value="1"/>
</dbReference>
<comment type="subcellular location">
    <subcellularLocation>
        <location evidence="1">Secreted</location>
    </subcellularLocation>
</comment>
<protein>
    <submittedName>
        <fullName evidence="4">Polysaccharide deacetylase family protein</fullName>
    </submittedName>
</protein>
<dbReference type="PROSITE" id="PS51677">
    <property type="entry name" value="NODB"/>
    <property type="match status" value="1"/>
</dbReference>
<evidence type="ECO:0000313" key="5">
    <source>
        <dbReference type="Proteomes" id="UP000623269"/>
    </source>
</evidence>
<dbReference type="PANTHER" id="PTHR34216">
    <property type="match status" value="1"/>
</dbReference>